<evidence type="ECO:0000313" key="2">
    <source>
        <dbReference type="EMBL" id="EFU72876.1"/>
    </source>
</evidence>
<sequence>MLRRSRKHFTKRSKKRFHHFFVYIISNIQTKNNDFCLFFVYFFICFF</sequence>
<keyword evidence="3" id="KW-1185">Reference proteome</keyword>
<comment type="caution">
    <text evidence="2">The sequence shown here is derived from an EMBL/GenBank/DDBJ whole genome shotgun (WGS) entry which is preliminary data.</text>
</comment>
<dbReference type="HOGENOM" id="CLU_3117491_0_0_9"/>
<accession>E6LIU8</accession>
<organism evidence="2 3">
    <name type="scientific">Enterococcus italicus (strain DSM 15952 / CCUG 50447 / LMG 22039 / TP 1.5)</name>
    <dbReference type="NCBI Taxonomy" id="888064"/>
    <lineage>
        <taxon>Bacteria</taxon>
        <taxon>Bacillati</taxon>
        <taxon>Bacillota</taxon>
        <taxon>Bacilli</taxon>
        <taxon>Lactobacillales</taxon>
        <taxon>Enterococcaceae</taxon>
        <taxon>Enterococcus</taxon>
    </lineage>
</organism>
<feature type="transmembrane region" description="Helical" evidence="1">
    <location>
        <begin position="20"/>
        <end position="44"/>
    </location>
</feature>
<evidence type="ECO:0000256" key="1">
    <source>
        <dbReference type="SAM" id="Phobius"/>
    </source>
</evidence>
<keyword evidence="1" id="KW-0812">Transmembrane</keyword>
<dbReference type="AlphaFoldDB" id="E6LIU8"/>
<keyword evidence="1" id="KW-1133">Transmembrane helix</keyword>
<dbReference type="STRING" id="888064.HMPREF9088_2288"/>
<dbReference type="Proteomes" id="UP000010296">
    <property type="component" value="Unassembled WGS sequence"/>
</dbReference>
<reference evidence="2 3" key="1">
    <citation type="submission" date="2010-12" db="EMBL/GenBank/DDBJ databases">
        <authorList>
            <person name="Muzny D."/>
            <person name="Qin X."/>
            <person name="Deng J."/>
            <person name="Jiang H."/>
            <person name="Liu Y."/>
            <person name="Qu J."/>
            <person name="Song X.-Z."/>
            <person name="Zhang L."/>
            <person name="Thornton R."/>
            <person name="Coyle M."/>
            <person name="Francisco L."/>
            <person name="Jackson L."/>
            <person name="Javaid M."/>
            <person name="Korchina V."/>
            <person name="Kovar C."/>
            <person name="Mata R."/>
            <person name="Mathew T."/>
            <person name="Ngo R."/>
            <person name="Nguyen L."/>
            <person name="Nguyen N."/>
            <person name="Okwuonu G."/>
            <person name="Ongeri F."/>
            <person name="Pham C."/>
            <person name="Simmons D."/>
            <person name="Wilczek-Boney K."/>
            <person name="Hale W."/>
            <person name="Jakkamsetti A."/>
            <person name="Pham P."/>
            <person name="Ruth R."/>
            <person name="San Lucas F."/>
            <person name="Warren J."/>
            <person name="Zhang J."/>
            <person name="Zhao Z."/>
            <person name="Zhou C."/>
            <person name="Zhu D."/>
            <person name="Lee S."/>
            <person name="Bess C."/>
            <person name="Blankenburg K."/>
            <person name="Forbes L."/>
            <person name="Fu Q."/>
            <person name="Gubbala S."/>
            <person name="Hirani K."/>
            <person name="Jayaseelan J.C."/>
            <person name="Lara F."/>
            <person name="Munidasa M."/>
            <person name="Palculict T."/>
            <person name="Patil S."/>
            <person name="Pu L.-L."/>
            <person name="Saada N."/>
            <person name="Tang L."/>
            <person name="Weissenberger G."/>
            <person name="Zhu Y."/>
            <person name="Hemphill L."/>
            <person name="Shang Y."/>
            <person name="Youmans B."/>
            <person name="Ayvaz T."/>
            <person name="Ross M."/>
            <person name="Santibanez J."/>
            <person name="Aqrawi P."/>
            <person name="Gross S."/>
            <person name="Joshi V."/>
            <person name="Fowler G."/>
            <person name="Nazareth L."/>
            <person name="Reid J."/>
            <person name="Worley K."/>
            <person name="Petrosino J."/>
            <person name="Highlander S."/>
            <person name="Gibbs R."/>
        </authorList>
    </citation>
    <scope>NUCLEOTIDE SEQUENCE [LARGE SCALE GENOMIC DNA]</scope>
    <source>
        <strain evidence="3">DSM 15952 / CCUG 50447 / LMG 22039 / TP 1.5</strain>
    </source>
</reference>
<proteinExistence type="predicted"/>
<keyword evidence="1" id="KW-0472">Membrane</keyword>
<gene>
    <name evidence="2" type="ORF">HMPREF9088_2288</name>
</gene>
<protein>
    <submittedName>
        <fullName evidence="2">Uncharacterized protein</fullName>
    </submittedName>
</protein>
<dbReference type="EMBL" id="AEPV01000095">
    <property type="protein sequence ID" value="EFU72876.1"/>
    <property type="molecule type" value="Genomic_DNA"/>
</dbReference>
<name>E6LIU8_ENTI1</name>
<evidence type="ECO:0000313" key="3">
    <source>
        <dbReference type="Proteomes" id="UP000010296"/>
    </source>
</evidence>